<accession>A0A0S4QV48</accession>
<feature type="region of interest" description="Disordered" evidence="1">
    <location>
        <begin position="28"/>
        <end position="56"/>
    </location>
</feature>
<dbReference type="CDD" id="cd06257">
    <property type="entry name" value="DnaJ"/>
    <property type="match status" value="1"/>
</dbReference>
<evidence type="ECO:0000256" key="1">
    <source>
        <dbReference type="SAM" id="MobiDB-lite"/>
    </source>
</evidence>
<dbReference type="SMART" id="SM00271">
    <property type="entry name" value="DnaJ"/>
    <property type="match status" value="1"/>
</dbReference>
<gene>
    <name evidence="3" type="ORF">Ga0074812_12595</name>
</gene>
<dbReference type="PRINTS" id="PR00625">
    <property type="entry name" value="JDOMAIN"/>
</dbReference>
<feature type="region of interest" description="Disordered" evidence="1">
    <location>
        <begin position="69"/>
        <end position="114"/>
    </location>
</feature>
<protein>
    <submittedName>
        <fullName evidence="3">Molecular chaperone DnaJ</fullName>
    </submittedName>
</protein>
<reference evidence="4" key="1">
    <citation type="submission" date="2015-11" db="EMBL/GenBank/DDBJ databases">
        <authorList>
            <person name="Varghese N."/>
        </authorList>
    </citation>
    <scope>NUCLEOTIDE SEQUENCE [LARGE SCALE GENOMIC DNA]</scope>
    <source>
        <strain evidence="4">DSM 45899</strain>
    </source>
</reference>
<evidence type="ECO:0000259" key="2">
    <source>
        <dbReference type="PROSITE" id="PS50076"/>
    </source>
</evidence>
<name>A0A0S4QV48_9ACTN</name>
<dbReference type="RefSeq" id="WP_054571054.1">
    <property type="nucleotide sequence ID" value="NZ_FAOZ01000025.1"/>
</dbReference>
<dbReference type="Proteomes" id="UP000198802">
    <property type="component" value="Unassembled WGS sequence"/>
</dbReference>
<organism evidence="3 4">
    <name type="scientific">Parafrankia irregularis</name>
    <dbReference type="NCBI Taxonomy" id="795642"/>
    <lineage>
        <taxon>Bacteria</taxon>
        <taxon>Bacillati</taxon>
        <taxon>Actinomycetota</taxon>
        <taxon>Actinomycetes</taxon>
        <taxon>Frankiales</taxon>
        <taxon>Frankiaceae</taxon>
        <taxon>Parafrankia</taxon>
    </lineage>
</organism>
<dbReference type="Pfam" id="PF00226">
    <property type="entry name" value="DnaJ"/>
    <property type="match status" value="1"/>
</dbReference>
<dbReference type="PANTHER" id="PTHR45295:SF1">
    <property type="entry name" value="CHAPERONE PROTEIN DNAJ C76, CHLOROPLASTIC"/>
    <property type="match status" value="1"/>
</dbReference>
<dbReference type="InterPro" id="IPR036869">
    <property type="entry name" value="J_dom_sf"/>
</dbReference>
<dbReference type="InterPro" id="IPR001623">
    <property type="entry name" value="DnaJ_domain"/>
</dbReference>
<sequence>MATDQDPYRVLGVEPSASASRITHAYRTLIRRHHPDTRKPAPQAAQSGPHQNHDAALQQVIAAYTVLRDPSQRADYDASRAAHARRDHDRLAQKHSQPARSAWHTGPPVFLGDVTDSHPPPRLWITVR</sequence>
<feature type="compositionally biased region" description="Basic and acidic residues" evidence="1">
    <location>
        <begin position="70"/>
        <end position="92"/>
    </location>
</feature>
<dbReference type="EMBL" id="FAOZ01000025">
    <property type="protein sequence ID" value="CUU59204.1"/>
    <property type="molecule type" value="Genomic_DNA"/>
</dbReference>
<dbReference type="SUPFAM" id="SSF46565">
    <property type="entry name" value="Chaperone J-domain"/>
    <property type="match status" value="1"/>
</dbReference>
<proteinExistence type="predicted"/>
<dbReference type="PROSITE" id="PS50076">
    <property type="entry name" value="DNAJ_2"/>
    <property type="match status" value="1"/>
</dbReference>
<evidence type="ECO:0000313" key="3">
    <source>
        <dbReference type="EMBL" id="CUU59204.1"/>
    </source>
</evidence>
<dbReference type="AlphaFoldDB" id="A0A0S4QV48"/>
<feature type="domain" description="J" evidence="2">
    <location>
        <begin position="6"/>
        <end position="80"/>
    </location>
</feature>
<dbReference type="PANTHER" id="PTHR45295">
    <property type="entry name" value="CHAPERONE PROTEIN DNAJ C76, CHLOROPLASTIC"/>
    <property type="match status" value="1"/>
</dbReference>
<evidence type="ECO:0000313" key="4">
    <source>
        <dbReference type="Proteomes" id="UP000198802"/>
    </source>
</evidence>
<keyword evidence="4" id="KW-1185">Reference proteome</keyword>
<dbReference type="Gene3D" id="1.10.287.110">
    <property type="entry name" value="DnaJ domain"/>
    <property type="match status" value="1"/>
</dbReference>